<dbReference type="eggNOG" id="ENOG503271T">
    <property type="taxonomic scope" value="Bacteria"/>
</dbReference>
<evidence type="ECO:0000313" key="3">
    <source>
        <dbReference type="Proteomes" id="UP000029989"/>
    </source>
</evidence>
<dbReference type="EMBL" id="AVPT01000032">
    <property type="protein sequence ID" value="KGM53954.1"/>
    <property type="molecule type" value="Genomic_DNA"/>
</dbReference>
<dbReference type="RefSeq" id="WP_036212943.1">
    <property type="nucleotide sequence ID" value="NZ_AVPT01000032.1"/>
</dbReference>
<dbReference type="Proteomes" id="UP000029989">
    <property type="component" value="Unassembled WGS sequence"/>
</dbReference>
<evidence type="ECO:0008006" key="4">
    <source>
        <dbReference type="Google" id="ProtNLM"/>
    </source>
</evidence>
<accession>A0A0A0ETW1</accession>
<gene>
    <name evidence="2" type="ORF">N799_13570</name>
</gene>
<keyword evidence="1" id="KW-0732">Signal</keyword>
<keyword evidence="3" id="KW-1185">Reference proteome</keyword>
<protein>
    <recommendedName>
        <fullName evidence="4">Secreted protein</fullName>
    </recommendedName>
</protein>
<organism evidence="2 3">
    <name type="scientific">Lysobacter arseniciresistens ZS79</name>
    <dbReference type="NCBI Taxonomy" id="913325"/>
    <lineage>
        <taxon>Bacteria</taxon>
        <taxon>Pseudomonadati</taxon>
        <taxon>Pseudomonadota</taxon>
        <taxon>Gammaproteobacteria</taxon>
        <taxon>Lysobacterales</taxon>
        <taxon>Lysobacteraceae</taxon>
        <taxon>Novilysobacter</taxon>
    </lineage>
</organism>
<evidence type="ECO:0000256" key="1">
    <source>
        <dbReference type="SAM" id="SignalP"/>
    </source>
</evidence>
<dbReference type="STRING" id="913325.N799_13570"/>
<comment type="caution">
    <text evidence="2">The sequence shown here is derived from an EMBL/GenBank/DDBJ whole genome shotgun (WGS) entry which is preliminary data.</text>
</comment>
<feature type="signal peptide" evidence="1">
    <location>
        <begin position="1"/>
        <end position="17"/>
    </location>
</feature>
<dbReference type="AlphaFoldDB" id="A0A0A0ETW1"/>
<name>A0A0A0ETW1_9GAMM</name>
<feature type="chain" id="PRO_5001962429" description="Secreted protein" evidence="1">
    <location>
        <begin position="18"/>
        <end position="210"/>
    </location>
</feature>
<dbReference type="OrthoDB" id="6000946at2"/>
<proteinExistence type="predicted"/>
<sequence>MRRALLLLMLAMPAAQAAECELPLGHGWPPATENHGVAVEGLLAADVQPALQLTWLPVRGVESALMLLPSADGGAWTLRHALAVERVDHRESIAGGSRRVLRVEQPPEIHEVPMPASLASRLVDRWTRTLQTGVAADRAARFHDGDLLSFVVDGARYSGVEPGCGPGEVVVEQAEALIDAAGEGDPDDLPERWDDLWRSLDELDEVLAGA</sequence>
<reference evidence="2 3" key="1">
    <citation type="journal article" date="2015" name="Stand. Genomic Sci.">
        <title>Genomic information of the arsenic-resistant bacterium Lysobacter arseniciresistens type strain ZS79(T) and comparison of Lysobacter draft genomes.</title>
        <authorList>
            <person name="Liu L."/>
            <person name="Zhang S."/>
            <person name="Luo M."/>
            <person name="Wang G."/>
        </authorList>
    </citation>
    <scope>NUCLEOTIDE SEQUENCE [LARGE SCALE GENOMIC DNA]</scope>
    <source>
        <strain evidence="2 3">ZS79</strain>
    </source>
</reference>
<evidence type="ECO:0000313" key="2">
    <source>
        <dbReference type="EMBL" id="KGM53954.1"/>
    </source>
</evidence>